<comment type="caution">
    <text evidence="1">The sequence shown here is derived from an EMBL/GenBank/DDBJ whole genome shotgun (WGS) entry which is preliminary data.</text>
</comment>
<dbReference type="Proteomes" id="UP000828048">
    <property type="component" value="Chromosome 10"/>
</dbReference>
<evidence type="ECO:0000313" key="2">
    <source>
        <dbReference type="Proteomes" id="UP000828048"/>
    </source>
</evidence>
<keyword evidence="2" id="KW-1185">Reference proteome</keyword>
<name>A0ACB7XER6_9ERIC</name>
<organism evidence="1 2">
    <name type="scientific">Vaccinium darrowii</name>
    <dbReference type="NCBI Taxonomy" id="229202"/>
    <lineage>
        <taxon>Eukaryota</taxon>
        <taxon>Viridiplantae</taxon>
        <taxon>Streptophyta</taxon>
        <taxon>Embryophyta</taxon>
        <taxon>Tracheophyta</taxon>
        <taxon>Spermatophyta</taxon>
        <taxon>Magnoliopsida</taxon>
        <taxon>eudicotyledons</taxon>
        <taxon>Gunneridae</taxon>
        <taxon>Pentapetalae</taxon>
        <taxon>asterids</taxon>
        <taxon>Ericales</taxon>
        <taxon>Ericaceae</taxon>
        <taxon>Vaccinioideae</taxon>
        <taxon>Vaccinieae</taxon>
        <taxon>Vaccinium</taxon>
    </lineage>
</organism>
<dbReference type="EMBL" id="CM037160">
    <property type="protein sequence ID" value="KAH7839217.1"/>
    <property type="molecule type" value="Genomic_DNA"/>
</dbReference>
<accession>A0ACB7XER6</accession>
<evidence type="ECO:0000313" key="1">
    <source>
        <dbReference type="EMBL" id="KAH7839217.1"/>
    </source>
</evidence>
<proteinExistence type="predicted"/>
<reference evidence="1 2" key="1">
    <citation type="journal article" date="2021" name="Hortic Res">
        <title>High-quality reference genome and annotation aids understanding of berry development for evergreen blueberry (Vaccinium darrowii).</title>
        <authorList>
            <person name="Yu J."/>
            <person name="Hulse-Kemp A.M."/>
            <person name="Babiker E."/>
            <person name="Staton M."/>
        </authorList>
    </citation>
    <scope>NUCLEOTIDE SEQUENCE [LARGE SCALE GENOMIC DNA]</scope>
    <source>
        <strain evidence="2">cv. NJ 8807/NJ 8810</strain>
        <tissue evidence="1">Young leaf</tissue>
    </source>
</reference>
<protein>
    <submittedName>
        <fullName evidence="1">Uncharacterized protein</fullName>
    </submittedName>
</protein>
<sequence>MLMLSWNVQGLGRPLTFQILRGLCSTHRPMVVFLMETKNKRPLHERIQKALHFNNNCYVDPEGTSGGLALWWTDEVSLDIRYKSKNMIRAIVSSPAHKFEWVVSFVYGPPKRKERALFWNLFIKMSKNITRPWLCVGDFNEVGFVTEKQGGAECSSGRIEKFQSVMSECALLDLDFKGNAFTLSNNQIGNACVRERIDRAMANLEWRHKFSCAQVFHEVILGSDHCPLIINCDVPLQKVPKLFKFESMWATHPNCEPVIVSSWNTQVAGSDMFKLVRKLKKCRTHLSRWSKEEFGNNRIKLNSLKEQLAILQSKDPLEVNYFQQQHLKSEIEILLAREEMYYHQRSRVRWLQYGDRNTALFHASLIQRRQRNQLLRLKSDSGTWLTTDTEINSELKGYFQQLFQSDGHPDMDEALSHVSQVITPAMNSKEIMINGMLTASFSGCIVAKKELKYD</sequence>
<gene>
    <name evidence="1" type="ORF">Vadar_001340</name>
</gene>